<dbReference type="AlphaFoldDB" id="A0A6A4GM47"/>
<feature type="non-terminal residue" evidence="2">
    <location>
        <position position="1"/>
    </location>
</feature>
<dbReference type="Proteomes" id="UP000799118">
    <property type="component" value="Unassembled WGS sequence"/>
</dbReference>
<sequence>SIKNIHLYLGIRKSLAYFILGQYRDYGLVQPALQGQGQPLLLNPTDICYLSSLLDLQPCIYLDEIQAELEQAHCIHISLQVLVRALQKLDSIWKTISVCALEWNELECSHYMLQIAKLVPQPVPDMLMFIDEAACNLFRNMGMQSRDAIMYSGDNFFMETKYLYSQQ</sequence>
<accession>A0A6A4GM47</accession>
<evidence type="ECO:0000313" key="2">
    <source>
        <dbReference type="EMBL" id="KAE9386781.1"/>
    </source>
</evidence>
<proteinExistence type="predicted"/>
<dbReference type="EMBL" id="ML769849">
    <property type="protein sequence ID" value="KAE9386778.1"/>
    <property type="molecule type" value="Genomic_DNA"/>
</dbReference>
<evidence type="ECO:0000313" key="1">
    <source>
        <dbReference type="EMBL" id="KAE9386778.1"/>
    </source>
</evidence>
<dbReference type="EMBL" id="ML769849">
    <property type="protein sequence ID" value="KAE9386781.1"/>
    <property type="molecule type" value="Genomic_DNA"/>
</dbReference>
<dbReference type="OrthoDB" id="3012036at2759"/>
<name>A0A6A4GM47_9AGAR</name>
<dbReference type="InterPro" id="IPR009057">
    <property type="entry name" value="Homeodomain-like_sf"/>
</dbReference>
<keyword evidence="3" id="KW-1185">Reference proteome</keyword>
<protein>
    <submittedName>
        <fullName evidence="2">Uncharacterized protein</fullName>
    </submittedName>
</protein>
<dbReference type="SUPFAM" id="SSF46689">
    <property type="entry name" value="Homeodomain-like"/>
    <property type="match status" value="1"/>
</dbReference>
<evidence type="ECO:0000313" key="3">
    <source>
        <dbReference type="Proteomes" id="UP000799118"/>
    </source>
</evidence>
<gene>
    <name evidence="1" type="ORF">BT96DRAFT_838703</name>
    <name evidence="2" type="ORF">BT96DRAFT_838711</name>
</gene>
<reference evidence="2" key="1">
    <citation type="journal article" date="2019" name="Environ. Microbiol.">
        <title>Fungal ecological strategies reflected in gene transcription - a case study of two litter decomposers.</title>
        <authorList>
            <person name="Barbi F."/>
            <person name="Kohler A."/>
            <person name="Barry K."/>
            <person name="Baskaran P."/>
            <person name="Daum C."/>
            <person name="Fauchery L."/>
            <person name="Ihrmark K."/>
            <person name="Kuo A."/>
            <person name="LaButti K."/>
            <person name="Lipzen A."/>
            <person name="Morin E."/>
            <person name="Grigoriev I.V."/>
            <person name="Henrissat B."/>
            <person name="Lindahl B."/>
            <person name="Martin F."/>
        </authorList>
    </citation>
    <scope>NUCLEOTIDE SEQUENCE</scope>
    <source>
        <strain evidence="2">JB14</strain>
    </source>
</reference>
<organism evidence="2 3">
    <name type="scientific">Gymnopus androsaceus JB14</name>
    <dbReference type="NCBI Taxonomy" id="1447944"/>
    <lineage>
        <taxon>Eukaryota</taxon>
        <taxon>Fungi</taxon>
        <taxon>Dikarya</taxon>
        <taxon>Basidiomycota</taxon>
        <taxon>Agaricomycotina</taxon>
        <taxon>Agaricomycetes</taxon>
        <taxon>Agaricomycetidae</taxon>
        <taxon>Agaricales</taxon>
        <taxon>Marasmiineae</taxon>
        <taxon>Omphalotaceae</taxon>
        <taxon>Gymnopus</taxon>
    </lineage>
</organism>